<dbReference type="InterPro" id="IPR005760">
    <property type="entry name" value="A/G_AdeGlyc_MutY"/>
</dbReference>
<comment type="catalytic activity">
    <reaction evidence="1 14">
        <text>Hydrolyzes free adenine bases from 7,8-dihydro-8-oxoguanine:adenine mismatched double-stranded DNA, leaving an apurinic site.</text>
        <dbReference type="EC" id="3.2.2.31"/>
    </reaction>
</comment>
<dbReference type="InterPro" id="IPR003265">
    <property type="entry name" value="HhH-GPD_domain"/>
</dbReference>
<comment type="cofactor">
    <cofactor evidence="14">
        <name>[4Fe-4S] cluster</name>
        <dbReference type="ChEBI" id="CHEBI:49883"/>
    </cofactor>
    <text evidence="14">Binds 1 [4Fe-4S] cluster.</text>
</comment>
<evidence type="ECO:0000256" key="1">
    <source>
        <dbReference type="ARBA" id="ARBA00000843"/>
    </source>
</evidence>
<keyword evidence="11" id="KW-0411">Iron-sulfur</keyword>
<sequence>MAFSDKILEWYNKNKRDLPWRASTDPYKIWLSEIILQQTRVAQGTPYYLNFIETFPKVSDLASAKQETVLKLWQGLGYYSRARNLHAAAKMVVDDYGGRFPDTYKKLITLKGVGDYTASAISSICFNERQAVVDGNVYRVLSRYFGVEIPINSTAGIKYFKELALEVLHESNVRDYNQGIMEFGAIQCTPKNPNCGQCPLKESCVALKERKTDVLPVKLKKTKVKTRYFNYLVPLFVSGNGLNSTLLKQRTGKGIWQDLWEFPLLESESDIDLKTVKENYNRVLGIKEEAMVTLFNTEVVVHKLSHQHLYTKFWILEIDAPMPDAVPISELHKYPVPVLISSFMNAFKF</sequence>
<evidence type="ECO:0000256" key="12">
    <source>
        <dbReference type="ARBA" id="ARBA00023204"/>
    </source>
</evidence>
<keyword evidence="9 16" id="KW-0378">Hydrolase</keyword>
<evidence type="ECO:0000256" key="9">
    <source>
        <dbReference type="ARBA" id="ARBA00022801"/>
    </source>
</evidence>
<evidence type="ECO:0000313" key="16">
    <source>
        <dbReference type="EMBL" id="MFD0799019.1"/>
    </source>
</evidence>
<evidence type="ECO:0000256" key="8">
    <source>
        <dbReference type="ARBA" id="ARBA00022763"/>
    </source>
</evidence>
<dbReference type="InterPro" id="IPR044298">
    <property type="entry name" value="MIG/MutY"/>
</dbReference>
<dbReference type="Gene3D" id="1.10.1670.10">
    <property type="entry name" value="Helix-hairpin-Helix base-excision DNA repair enzymes (C-terminal)"/>
    <property type="match status" value="1"/>
</dbReference>
<keyword evidence="6" id="KW-0004">4Fe-4S</keyword>
<dbReference type="Gene3D" id="3.90.79.10">
    <property type="entry name" value="Nucleoside Triphosphate Pyrophosphohydrolase"/>
    <property type="match status" value="1"/>
</dbReference>
<evidence type="ECO:0000256" key="6">
    <source>
        <dbReference type="ARBA" id="ARBA00022485"/>
    </source>
</evidence>
<keyword evidence="10 14" id="KW-0408">Iron</keyword>
<evidence type="ECO:0000256" key="10">
    <source>
        <dbReference type="ARBA" id="ARBA00023004"/>
    </source>
</evidence>
<protein>
    <recommendedName>
        <fullName evidence="5 14">Adenine DNA glycosylase</fullName>
        <ecNumber evidence="4 14">3.2.2.31</ecNumber>
    </recommendedName>
</protein>
<dbReference type="NCBIfam" id="TIGR01084">
    <property type="entry name" value="mutY"/>
    <property type="match status" value="1"/>
</dbReference>
<organism evidence="16 17">
    <name type="scientific">Maribacter chungangensis</name>
    <dbReference type="NCBI Taxonomy" id="1069117"/>
    <lineage>
        <taxon>Bacteria</taxon>
        <taxon>Pseudomonadati</taxon>
        <taxon>Bacteroidota</taxon>
        <taxon>Flavobacteriia</taxon>
        <taxon>Flavobacteriales</taxon>
        <taxon>Flavobacteriaceae</taxon>
        <taxon>Maribacter</taxon>
    </lineage>
</organism>
<dbReference type="CDD" id="cd00056">
    <property type="entry name" value="ENDO3c"/>
    <property type="match status" value="1"/>
</dbReference>
<dbReference type="InterPro" id="IPR023170">
    <property type="entry name" value="HhH_base_excis_C"/>
</dbReference>
<dbReference type="GO" id="GO:0000701">
    <property type="term" value="F:purine-specific mismatch base pair DNA N-glycosylase activity"/>
    <property type="evidence" value="ECO:0007669"/>
    <property type="project" value="UniProtKB-EC"/>
</dbReference>
<dbReference type="SUPFAM" id="SSF55811">
    <property type="entry name" value="Nudix"/>
    <property type="match status" value="1"/>
</dbReference>
<keyword evidence="7" id="KW-0479">Metal-binding</keyword>
<evidence type="ECO:0000256" key="7">
    <source>
        <dbReference type="ARBA" id="ARBA00022723"/>
    </source>
</evidence>
<evidence type="ECO:0000313" key="17">
    <source>
        <dbReference type="Proteomes" id="UP001597012"/>
    </source>
</evidence>
<dbReference type="Pfam" id="PF14815">
    <property type="entry name" value="NUDIX_4"/>
    <property type="match status" value="1"/>
</dbReference>
<comment type="caution">
    <text evidence="16">The sequence shown here is derived from an EMBL/GenBank/DDBJ whole genome shotgun (WGS) entry which is preliminary data.</text>
</comment>
<dbReference type="InterPro" id="IPR015797">
    <property type="entry name" value="NUDIX_hydrolase-like_dom_sf"/>
</dbReference>
<keyword evidence="8 14" id="KW-0227">DNA damage</keyword>
<evidence type="ECO:0000256" key="11">
    <source>
        <dbReference type="ARBA" id="ARBA00023014"/>
    </source>
</evidence>
<dbReference type="SMART" id="SM00478">
    <property type="entry name" value="ENDO3c"/>
    <property type="match status" value="1"/>
</dbReference>
<accession>A0ABW3B9J4</accession>
<dbReference type="Pfam" id="PF00730">
    <property type="entry name" value="HhH-GPD"/>
    <property type="match status" value="1"/>
</dbReference>
<dbReference type="SMART" id="SM00525">
    <property type="entry name" value="FES"/>
    <property type="match status" value="1"/>
</dbReference>
<evidence type="ECO:0000256" key="4">
    <source>
        <dbReference type="ARBA" id="ARBA00012045"/>
    </source>
</evidence>
<proteinExistence type="inferred from homology"/>
<name>A0ABW3B9J4_9FLAO</name>
<evidence type="ECO:0000256" key="3">
    <source>
        <dbReference type="ARBA" id="ARBA00008343"/>
    </source>
</evidence>
<dbReference type="EC" id="3.2.2.31" evidence="4 14"/>
<evidence type="ECO:0000256" key="13">
    <source>
        <dbReference type="ARBA" id="ARBA00023295"/>
    </source>
</evidence>
<dbReference type="SUPFAM" id="SSF48150">
    <property type="entry name" value="DNA-glycosylase"/>
    <property type="match status" value="1"/>
</dbReference>
<keyword evidence="13 14" id="KW-0326">Glycosidase</keyword>
<dbReference type="PANTHER" id="PTHR42944:SF1">
    <property type="entry name" value="ADENINE DNA GLYCOSYLASE"/>
    <property type="match status" value="1"/>
</dbReference>
<dbReference type="PANTHER" id="PTHR42944">
    <property type="entry name" value="ADENINE DNA GLYCOSYLASE"/>
    <property type="match status" value="1"/>
</dbReference>
<dbReference type="Gene3D" id="1.10.340.30">
    <property type="entry name" value="Hypothetical protein, domain 2"/>
    <property type="match status" value="1"/>
</dbReference>
<dbReference type="EMBL" id="JBHTHY010000014">
    <property type="protein sequence ID" value="MFD0799019.1"/>
    <property type="molecule type" value="Genomic_DNA"/>
</dbReference>
<dbReference type="CDD" id="cd03431">
    <property type="entry name" value="NUDIX_DNA_Glycosylase_C-MutY"/>
    <property type="match status" value="1"/>
</dbReference>
<feature type="domain" description="HhH-GPD" evidence="15">
    <location>
        <begin position="35"/>
        <end position="186"/>
    </location>
</feature>
<evidence type="ECO:0000256" key="2">
    <source>
        <dbReference type="ARBA" id="ARBA00002933"/>
    </source>
</evidence>
<comment type="similarity">
    <text evidence="3 14">Belongs to the Nth/MutY family.</text>
</comment>
<dbReference type="Proteomes" id="UP001597012">
    <property type="component" value="Unassembled WGS sequence"/>
</dbReference>
<keyword evidence="12" id="KW-0234">DNA repair</keyword>
<dbReference type="Pfam" id="PF10576">
    <property type="entry name" value="EndIII_4Fe-2S"/>
    <property type="match status" value="1"/>
</dbReference>
<keyword evidence="17" id="KW-1185">Reference proteome</keyword>
<dbReference type="RefSeq" id="WP_379935924.1">
    <property type="nucleotide sequence ID" value="NZ_JBHTHY010000014.1"/>
</dbReference>
<comment type="function">
    <text evidence="2">Adenine glycosylase active on G-A mispairs. MutY also corrects error-prone DNA synthesis past GO lesions which are due to the oxidatively damaged form of guanine: 7,8-dihydro-8-oxoguanine (8-oxo-dGTP).</text>
</comment>
<dbReference type="InterPro" id="IPR003651">
    <property type="entry name" value="Endonuclease3_FeS-loop_motif"/>
</dbReference>
<dbReference type="InterPro" id="IPR011257">
    <property type="entry name" value="DNA_glycosylase"/>
</dbReference>
<evidence type="ECO:0000256" key="14">
    <source>
        <dbReference type="RuleBase" id="RU365096"/>
    </source>
</evidence>
<evidence type="ECO:0000259" key="15">
    <source>
        <dbReference type="SMART" id="SM00478"/>
    </source>
</evidence>
<evidence type="ECO:0000256" key="5">
    <source>
        <dbReference type="ARBA" id="ARBA00022023"/>
    </source>
</evidence>
<reference evidence="17" key="1">
    <citation type="journal article" date="2019" name="Int. J. Syst. Evol. Microbiol.">
        <title>The Global Catalogue of Microorganisms (GCM) 10K type strain sequencing project: providing services to taxonomists for standard genome sequencing and annotation.</title>
        <authorList>
            <consortium name="The Broad Institute Genomics Platform"/>
            <consortium name="The Broad Institute Genome Sequencing Center for Infectious Disease"/>
            <person name="Wu L."/>
            <person name="Ma J."/>
        </authorList>
    </citation>
    <scope>NUCLEOTIDE SEQUENCE [LARGE SCALE GENOMIC DNA]</scope>
    <source>
        <strain evidence="17">CCUG 61948</strain>
    </source>
</reference>
<dbReference type="InterPro" id="IPR029119">
    <property type="entry name" value="MutY_C"/>
</dbReference>
<gene>
    <name evidence="16" type="primary">mutY</name>
    <name evidence="16" type="ORF">ACFQZJ_16215</name>
</gene>